<sequence>MTQTRRLPSPRALIAPLAILGVVALAALPAATLTAQDREAAFTVVATGQGFDRLQDAVNAIGDGEGAIAIAPGRYAQCAVQERGQISYLASEPGAAVFDAVTCEGKAALVLRGRGAEVSGLIFQNMKVPDFNGAGIRLEKGNLTVADSWFRDSQQGILTAGDAASRIVIDRSTFTRLGTCEGAGGCAHSIYTGSYGHVRITRSRFEQGAGGHYVKSRAAEVEIASCSFDDSQGRNTNYMIDLPAGASGQISNNWFVQGQSKENYSAFIAVAAEQREHSSAGLTVVGNDARLAPGVDRNTVFVADWSGELSGIGENTLGRGLKPFEER</sequence>
<evidence type="ECO:0000313" key="3">
    <source>
        <dbReference type="EMBL" id="RIV83541.1"/>
    </source>
</evidence>
<name>A0A3A1P2S1_9SPHN</name>
<dbReference type="OrthoDB" id="7237303at2"/>
<evidence type="ECO:0000259" key="2">
    <source>
        <dbReference type="Pfam" id="PF13229"/>
    </source>
</evidence>
<feature type="domain" description="Right handed beta helix" evidence="2">
    <location>
        <begin position="117"/>
        <end position="265"/>
    </location>
</feature>
<evidence type="ECO:0000313" key="4">
    <source>
        <dbReference type="Proteomes" id="UP000265366"/>
    </source>
</evidence>
<feature type="chain" id="PRO_5017365260" evidence="1">
    <location>
        <begin position="36"/>
        <end position="327"/>
    </location>
</feature>
<keyword evidence="1" id="KW-0732">Signal</keyword>
<accession>A0A3A1P2S1</accession>
<evidence type="ECO:0000256" key="1">
    <source>
        <dbReference type="SAM" id="SignalP"/>
    </source>
</evidence>
<dbReference type="InterPro" id="IPR012334">
    <property type="entry name" value="Pectin_lyas_fold"/>
</dbReference>
<dbReference type="AlphaFoldDB" id="A0A3A1P2S1"/>
<reference evidence="3 4" key="1">
    <citation type="submission" date="2018-08" db="EMBL/GenBank/DDBJ databases">
        <title>Erythrobacter zhengii sp.nov., a bacterium isolated from deep-sea sediment.</title>
        <authorList>
            <person name="Fang C."/>
            <person name="Wu Y.-H."/>
            <person name="Sun C."/>
            <person name="Wang H."/>
            <person name="Cheng H."/>
            <person name="Meng F.-X."/>
            <person name="Wang C.-S."/>
            <person name="Xu X.-W."/>
        </authorList>
    </citation>
    <scope>NUCLEOTIDE SEQUENCE [LARGE SCALE GENOMIC DNA]</scope>
    <source>
        <strain evidence="3 4">CCTCC AB 2015396</strain>
    </source>
</reference>
<dbReference type="SUPFAM" id="SSF51126">
    <property type="entry name" value="Pectin lyase-like"/>
    <property type="match status" value="1"/>
</dbReference>
<gene>
    <name evidence="3" type="ORF">D2V17_13205</name>
</gene>
<dbReference type="InterPro" id="IPR039448">
    <property type="entry name" value="Beta_helix"/>
</dbReference>
<proteinExistence type="predicted"/>
<comment type="caution">
    <text evidence="3">The sequence shown here is derived from an EMBL/GenBank/DDBJ whole genome shotgun (WGS) entry which is preliminary data.</text>
</comment>
<protein>
    <submittedName>
        <fullName evidence="3">Right-handed parallel beta-helix repeat-containing protein</fullName>
    </submittedName>
</protein>
<dbReference type="Gene3D" id="2.160.20.10">
    <property type="entry name" value="Single-stranded right-handed beta-helix, Pectin lyase-like"/>
    <property type="match status" value="1"/>
</dbReference>
<dbReference type="EMBL" id="QXFM01000112">
    <property type="protein sequence ID" value="RIV83541.1"/>
    <property type="molecule type" value="Genomic_DNA"/>
</dbReference>
<dbReference type="InterPro" id="IPR011050">
    <property type="entry name" value="Pectin_lyase_fold/virulence"/>
</dbReference>
<feature type="signal peptide" evidence="1">
    <location>
        <begin position="1"/>
        <end position="35"/>
    </location>
</feature>
<dbReference type="Proteomes" id="UP000265366">
    <property type="component" value="Unassembled WGS sequence"/>
</dbReference>
<organism evidence="3 4">
    <name type="scientific">Aurantiacibacter xanthus</name>
    <dbReference type="NCBI Taxonomy" id="1784712"/>
    <lineage>
        <taxon>Bacteria</taxon>
        <taxon>Pseudomonadati</taxon>
        <taxon>Pseudomonadota</taxon>
        <taxon>Alphaproteobacteria</taxon>
        <taxon>Sphingomonadales</taxon>
        <taxon>Erythrobacteraceae</taxon>
        <taxon>Aurantiacibacter</taxon>
    </lineage>
</organism>
<dbReference type="RefSeq" id="WP_119593268.1">
    <property type="nucleotide sequence ID" value="NZ_QXFM01000112.1"/>
</dbReference>
<dbReference type="Pfam" id="PF13229">
    <property type="entry name" value="Beta_helix"/>
    <property type="match status" value="1"/>
</dbReference>
<keyword evidence="4" id="KW-1185">Reference proteome</keyword>